<dbReference type="KEGG" id="led:BBK82_23160"/>
<dbReference type="PANTHER" id="PTHR23508:SF10">
    <property type="entry name" value="CARBOXYLIC ACID TRANSPORTER PROTEIN HOMOLOG"/>
    <property type="match status" value="1"/>
</dbReference>
<dbReference type="InterPro" id="IPR011701">
    <property type="entry name" value="MFS"/>
</dbReference>
<feature type="transmembrane region" description="Helical" evidence="5">
    <location>
        <begin position="150"/>
        <end position="171"/>
    </location>
</feature>
<dbReference type="STRING" id="1586287.BBK82_23160"/>
<feature type="transmembrane region" description="Helical" evidence="5">
    <location>
        <begin position="38"/>
        <end position="56"/>
    </location>
</feature>
<dbReference type="OrthoDB" id="9787026at2"/>
<organism evidence="7 8">
    <name type="scientific">Lentzea guizhouensis</name>
    <dbReference type="NCBI Taxonomy" id="1586287"/>
    <lineage>
        <taxon>Bacteria</taxon>
        <taxon>Bacillati</taxon>
        <taxon>Actinomycetota</taxon>
        <taxon>Actinomycetes</taxon>
        <taxon>Pseudonocardiales</taxon>
        <taxon>Pseudonocardiaceae</taxon>
        <taxon>Lentzea</taxon>
    </lineage>
</organism>
<dbReference type="AlphaFoldDB" id="A0A1B2HLE3"/>
<evidence type="ECO:0000256" key="4">
    <source>
        <dbReference type="ARBA" id="ARBA00023136"/>
    </source>
</evidence>
<dbReference type="PANTHER" id="PTHR23508">
    <property type="entry name" value="CARBOXYLIC ACID TRANSPORTER PROTEIN HOMOLOG"/>
    <property type="match status" value="1"/>
</dbReference>
<evidence type="ECO:0000256" key="5">
    <source>
        <dbReference type="SAM" id="Phobius"/>
    </source>
</evidence>
<evidence type="ECO:0000313" key="8">
    <source>
        <dbReference type="Proteomes" id="UP000093053"/>
    </source>
</evidence>
<feature type="transmembrane region" description="Helical" evidence="5">
    <location>
        <begin position="384"/>
        <end position="405"/>
    </location>
</feature>
<dbReference type="InterPro" id="IPR005829">
    <property type="entry name" value="Sugar_transporter_CS"/>
</dbReference>
<comment type="subcellular location">
    <subcellularLocation>
        <location evidence="1">Cell membrane</location>
        <topology evidence="1">Multi-pass membrane protein</topology>
    </subcellularLocation>
</comment>
<feature type="transmembrane region" description="Helical" evidence="5">
    <location>
        <begin position="183"/>
        <end position="200"/>
    </location>
</feature>
<protein>
    <submittedName>
        <fullName evidence="7">MFS transporter</fullName>
    </submittedName>
</protein>
<dbReference type="SUPFAM" id="SSF103473">
    <property type="entry name" value="MFS general substrate transporter"/>
    <property type="match status" value="1"/>
</dbReference>
<dbReference type="InterPro" id="IPR020846">
    <property type="entry name" value="MFS_dom"/>
</dbReference>
<feature type="domain" description="Major facilitator superfamily (MFS) profile" evidence="6">
    <location>
        <begin position="25"/>
        <end position="409"/>
    </location>
</feature>
<feature type="transmembrane region" description="Helical" evidence="5">
    <location>
        <begin position="62"/>
        <end position="83"/>
    </location>
</feature>
<evidence type="ECO:0000256" key="2">
    <source>
        <dbReference type="ARBA" id="ARBA00022692"/>
    </source>
</evidence>
<dbReference type="RefSeq" id="WP_065916873.1">
    <property type="nucleotide sequence ID" value="NZ_CP016793.1"/>
</dbReference>
<accession>A0A1B2HLE3</accession>
<dbReference type="Gene3D" id="1.20.1250.20">
    <property type="entry name" value="MFS general substrate transporter like domains"/>
    <property type="match status" value="2"/>
</dbReference>
<reference evidence="7 8" key="1">
    <citation type="submission" date="2016-07" db="EMBL/GenBank/DDBJ databases">
        <title>Complete genome sequence of the Lentzea guizhouensis DHS C013.</title>
        <authorList>
            <person name="Cao C."/>
        </authorList>
    </citation>
    <scope>NUCLEOTIDE SEQUENCE [LARGE SCALE GENOMIC DNA]</scope>
    <source>
        <strain evidence="7 8">DHS C013</strain>
    </source>
</reference>
<feature type="transmembrane region" description="Helical" evidence="5">
    <location>
        <begin position="320"/>
        <end position="344"/>
    </location>
</feature>
<evidence type="ECO:0000256" key="1">
    <source>
        <dbReference type="ARBA" id="ARBA00004651"/>
    </source>
</evidence>
<dbReference type="Proteomes" id="UP000093053">
    <property type="component" value="Chromosome"/>
</dbReference>
<keyword evidence="4 5" id="KW-0472">Membrane</keyword>
<evidence type="ECO:0000256" key="3">
    <source>
        <dbReference type="ARBA" id="ARBA00022989"/>
    </source>
</evidence>
<dbReference type="CDD" id="cd17371">
    <property type="entry name" value="MFS_MucK"/>
    <property type="match status" value="1"/>
</dbReference>
<evidence type="ECO:0000313" key="7">
    <source>
        <dbReference type="EMBL" id="ANZ38526.1"/>
    </source>
</evidence>
<keyword evidence="2 5" id="KW-0812">Transmembrane</keyword>
<evidence type="ECO:0000259" key="6">
    <source>
        <dbReference type="PROSITE" id="PS50850"/>
    </source>
</evidence>
<gene>
    <name evidence="7" type="ORF">BBK82_23160</name>
</gene>
<dbReference type="EMBL" id="CP016793">
    <property type="protein sequence ID" value="ANZ38526.1"/>
    <property type="molecule type" value="Genomic_DNA"/>
</dbReference>
<dbReference type="Pfam" id="PF07690">
    <property type="entry name" value="MFS_1"/>
    <property type="match status" value="1"/>
</dbReference>
<keyword evidence="8" id="KW-1185">Reference proteome</keyword>
<dbReference type="FunFam" id="1.20.1250.20:FF:000253">
    <property type="entry name" value="Transporter, major facilitator family"/>
    <property type="match status" value="1"/>
</dbReference>
<keyword evidence="3 5" id="KW-1133">Transmembrane helix</keyword>
<dbReference type="PROSITE" id="PS00217">
    <property type="entry name" value="SUGAR_TRANSPORT_2"/>
    <property type="match status" value="1"/>
</dbReference>
<feature type="transmembrane region" description="Helical" evidence="5">
    <location>
        <begin position="260"/>
        <end position="284"/>
    </location>
</feature>
<dbReference type="InterPro" id="IPR036259">
    <property type="entry name" value="MFS_trans_sf"/>
</dbReference>
<feature type="transmembrane region" description="Helical" evidence="5">
    <location>
        <begin position="296"/>
        <end position="314"/>
    </location>
</feature>
<name>A0A1B2HLE3_9PSEU</name>
<dbReference type="PROSITE" id="PS50850">
    <property type="entry name" value="MFS"/>
    <property type="match status" value="1"/>
</dbReference>
<sequence length="414" mass="44191">MSTTTTEETGRAAWFRSLGAKGKRAFVGAFGGYGLDSYDYWVLPLSLVAITGYFGLTKAEAGLLGTSTLLMSAIGGAVAGIMADRFGRAKTLVITVAAYAFFTVLCGFATNYETLLAFRALQGLGFGGEWAAGAILVAEYCKPKYRGRTVAFIQSAWAVGWGLAVIVNTLVSSLADPSWSWRIMFWTGALPAILIFYVRRNVDDAPEVKAQPRPRGTFPKIFQGPILKTTLFAALLATGVQGGYYTLATWLPAFLQTGRGLTVIGTGGYLAFLITGAWIGYVCGGYLTDYLGRKKTFVLFAIASALLIVAYTQIPNGANTLVMFLGFPLGFCMSAIFSGFGSYLSELYPTQLRGTGQGFTYNFGRAFGAVFPGLVGFMADRMGIGGAMLFGAAAYGIAVVALIWLPETVNKELD</sequence>
<proteinExistence type="predicted"/>
<feature type="transmembrane region" description="Helical" evidence="5">
    <location>
        <begin position="92"/>
        <end position="110"/>
    </location>
</feature>
<dbReference type="GO" id="GO:0005886">
    <property type="term" value="C:plasma membrane"/>
    <property type="evidence" value="ECO:0007669"/>
    <property type="project" value="UniProtKB-SubCell"/>
</dbReference>
<dbReference type="GO" id="GO:0046943">
    <property type="term" value="F:carboxylic acid transmembrane transporter activity"/>
    <property type="evidence" value="ECO:0007669"/>
    <property type="project" value="TreeGrafter"/>
</dbReference>